<dbReference type="AlphaFoldDB" id="A0A4R3L7A4"/>
<accession>A0A4R3L7A4</accession>
<evidence type="ECO:0000313" key="4">
    <source>
        <dbReference type="Proteomes" id="UP000295536"/>
    </source>
</evidence>
<protein>
    <submittedName>
        <fullName evidence="2">Uncharacterized protein</fullName>
    </submittedName>
</protein>
<name>A0A4R3L7A4_9BURK</name>
<dbReference type="EMBL" id="VJNC01000020">
    <property type="protein sequence ID" value="TSE18910.1"/>
    <property type="molecule type" value="Genomic_DNA"/>
</dbReference>
<keyword evidence="1" id="KW-0812">Transmembrane</keyword>
<comment type="caution">
    <text evidence="2">The sequence shown here is derived from an EMBL/GenBank/DDBJ whole genome shotgun (WGS) entry which is preliminary data.</text>
</comment>
<evidence type="ECO:0000313" key="5">
    <source>
        <dbReference type="Proteomes" id="UP000315577"/>
    </source>
</evidence>
<dbReference type="EMBL" id="SMAH01000020">
    <property type="protein sequence ID" value="TCS94084.1"/>
    <property type="molecule type" value="Genomic_DNA"/>
</dbReference>
<keyword evidence="1" id="KW-1133">Transmembrane helix</keyword>
<dbReference type="Proteomes" id="UP000315577">
    <property type="component" value="Unassembled WGS sequence"/>
</dbReference>
<organism evidence="2 4">
    <name type="scientific">Tepidimonas ignava</name>
    <dbReference type="NCBI Taxonomy" id="114249"/>
    <lineage>
        <taxon>Bacteria</taxon>
        <taxon>Pseudomonadati</taxon>
        <taxon>Pseudomonadota</taxon>
        <taxon>Betaproteobacteria</taxon>
        <taxon>Burkholderiales</taxon>
        <taxon>Tepidimonas</taxon>
    </lineage>
</organism>
<evidence type="ECO:0000313" key="3">
    <source>
        <dbReference type="EMBL" id="TSE18910.1"/>
    </source>
</evidence>
<feature type="transmembrane region" description="Helical" evidence="1">
    <location>
        <begin position="7"/>
        <end position="26"/>
    </location>
</feature>
<evidence type="ECO:0000313" key="2">
    <source>
        <dbReference type="EMBL" id="TCS94084.1"/>
    </source>
</evidence>
<gene>
    <name evidence="2" type="ORF">EDC36_1206</name>
    <name evidence="3" type="ORF">Tigna_02357</name>
</gene>
<proteinExistence type="predicted"/>
<reference evidence="3 5" key="2">
    <citation type="submission" date="2019-07" db="EMBL/GenBank/DDBJ databases">
        <title>Tepidimonas ignava SPS-1037 draft genome.</title>
        <authorList>
            <person name="Da Costa M.S."/>
            <person name="Froufe H.J.C."/>
            <person name="Egas C."/>
            <person name="Albuquerque L."/>
        </authorList>
    </citation>
    <scope>NUCLEOTIDE SEQUENCE [LARGE SCALE GENOMIC DNA]</scope>
    <source>
        <strain evidence="3 5">SPS-1037</strain>
    </source>
</reference>
<evidence type="ECO:0000256" key="1">
    <source>
        <dbReference type="SAM" id="Phobius"/>
    </source>
</evidence>
<sequence length="29" mass="3216">MDCKEDRLVTWGCYAAALALAAMWIGGWL</sequence>
<keyword evidence="1" id="KW-0472">Membrane</keyword>
<dbReference type="Proteomes" id="UP000295536">
    <property type="component" value="Unassembled WGS sequence"/>
</dbReference>
<reference evidence="2 4" key="1">
    <citation type="submission" date="2019-03" db="EMBL/GenBank/DDBJ databases">
        <title>Genomic Encyclopedia of Type Strains, Phase IV (KMG-IV): sequencing the most valuable type-strain genomes for metagenomic binning, comparative biology and taxonomic classification.</title>
        <authorList>
            <person name="Goeker M."/>
        </authorList>
    </citation>
    <scope>NUCLEOTIDE SEQUENCE [LARGE SCALE GENOMIC DNA]</scope>
    <source>
        <strain evidence="2 4">DSM 12034</strain>
    </source>
</reference>
<keyword evidence="5" id="KW-1185">Reference proteome</keyword>